<dbReference type="AlphaFoldDB" id="A0AA44ZHU3"/>
<comment type="caution">
    <text evidence="1">The sequence shown here is derived from an EMBL/GenBank/DDBJ whole genome shotgun (WGS) entry which is preliminary data.</text>
</comment>
<evidence type="ECO:0000313" key="2">
    <source>
        <dbReference type="Proteomes" id="UP000223296"/>
    </source>
</evidence>
<name>A0AA44ZHU3_NEIGO</name>
<dbReference type="Proteomes" id="UP000223296">
    <property type="component" value="Unassembled WGS sequence"/>
</dbReference>
<dbReference type="EMBL" id="AVBE01000002">
    <property type="protein sequence ID" value="PHJ36430.1"/>
    <property type="molecule type" value="Genomic_DNA"/>
</dbReference>
<protein>
    <submittedName>
        <fullName evidence="1">Uncharacterized protein</fullName>
    </submittedName>
</protein>
<organism evidence="1 2">
    <name type="scientific">Neisseria gonorrhoeae 3502</name>
    <dbReference type="NCBI Taxonomy" id="1193404"/>
    <lineage>
        <taxon>Bacteria</taxon>
        <taxon>Pseudomonadati</taxon>
        <taxon>Pseudomonadota</taxon>
        <taxon>Betaproteobacteria</taxon>
        <taxon>Neisseriales</taxon>
        <taxon>Neisseriaceae</taxon>
        <taxon>Neisseria</taxon>
    </lineage>
</organism>
<gene>
    <name evidence="1" type="ORF">N776_10025</name>
</gene>
<proteinExistence type="predicted"/>
<reference evidence="1 2" key="1">
    <citation type="submission" date="2013-08" db="EMBL/GenBank/DDBJ databases">
        <authorList>
            <person name="Trees D."/>
        </authorList>
    </citation>
    <scope>NUCLEOTIDE SEQUENCE [LARGE SCALE GENOMIC DNA]</scope>
    <source>
        <strain evidence="1 2">3502</strain>
    </source>
</reference>
<sequence>MVSFADKRLGIKTAYPARQRHERFNRTEHQSRCCNFARGILTAAPFASATANASIDIPSATKSKA</sequence>
<evidence type="ECO:0000313" key="1">
    <source>
        <dbReference type="EMBL" id="PHJ36430.1"/>
    </source>
</evidence>
<accession>A0AA44ZHU3</accession>